<feature type="compositionally biased region" description="Low complexity" evidence="9">
    <location>
        <begin position="135"/>
        <end position="155"/>
    </location>
</feature>
<accession>A0A6D2KYH5</accession>
<keyword evidence="6" id="KW-1015">Disulfide bond</keyword>
<evidence type="ECO:0000256" key="1">
    <source>
        <dbReference type="ARBA" id="ARBA00004609"/>
    </source>
</evidence>
<comment type="subcellular location">
    <subcellularLocation>
        <location evidence="1">Cell membrane</location>
        <topology evidence="1">Lipid-anchor</topology>
        <topology evidence="1">GPI-anchor</topology>
    </subcellularLocation>
</comment>
<name>A0A6D2KYH5_9BRAS</name>
<keyword evidence="3" id="KW-0336">GPI-anchor</keyword>
<feature type="region of interest" description="Disordered" evidence="9">
    <location>
        <begin position="96"/>
        <end position="301"/>
    </location>
</feature>
<feature type="chain" id="PRO_5025685724" description="X8 domain-containing protein" evidence="10">
    <location>
        <begin position="31"/>
        <end position="411"/>
    </location>
</feature>
<evidence type="ECO:0000259" key="11">
    <source>
        <dbReference type="SMART" id="SM00768"/>
    </source>
</evidence>
<feature type="compositionally biased region" description="Pro residues" evidence="9">
    <location>
        <begin position="249"/>
        <end position="275"/>
    </location>
</feature>
<dbReference type="Proteomes" id="UP000467841">
    <property type="component" value="Unassembled WGS sequence"/>
</dbReference>
<evidence type="ECO:0000313" key="13">
    <source>
        <dbReference type="Proteomes" id="UP000467841"/>
    </source>
</evidence>
<comment type="caution">
    <text evidence="12">The sequence shown here is derived from an EMBL/GenBank/DDBJ whole genome shotgun (WGS) entry which is preliminary data.</text>
</comment>
<dbReference type="InterPro" id="IPR012946">
    <property type="entry name" value="X8"/>
</dbReference>
<dbReference type="FunFam" id="1.20.58.1040:FF:000001">
    <property type="entry name" value="Glucan endo-1,3-beta-glucosidase 4"/>
    <property type="match status" value="1"/>
</dbReference>
<evidence type="ECO:0000256" key="10">
    <source>
        <dbReference type="SAM" id="SignalP"/>
    </source>
</evidence>
<feature type="signal peptide" evidence="10">
    <location>
        <begin position="1"/>
        <end position="30"/>
    </location>
</feature>
<dbReference type="AlphaFoldDB" id="A0A6D2KYH5"/>
<evidence type="ECO:0000256" key="4">
    <source>
        <dbReference type="ARBA" id="ARBA00022729"/>
    </source>
</evidence>
<organism evidence="12 13">
    <name type="scientific">Microthlaspi erraticum</name>
    <dbReference type="NCBI Taxonomy" id="1685480"/>
    <lineage>
        <taxon>Eukaryota</taxon>
        <taxon>Viridiplantae</taxon>
        <taxon>Streptophyta</taxon>
        <taxon>Embryophyta</taxon>
        <taxon>Tracheophyta</taxon>
        <taxon>Spermatophyta</taxon>
        <taxon>Magnoliopsida</taxon>
        <taxon>eudicotyledons</taxon>
        <taxon>Gunneridae</taxon>
        <taxon>Pentapetalae</taxon>
        <taxon>rosids</taxon>
        <taxon>malvids</taxon>
        <taxon>Brassicales</taxon>
        <taxon>Brassicaceae</taxon>
        <taxon>Coluteocarpeae</taxon>
        <taxon>Microthlaspi</taxon>
    </lineage>
</organism>
<protein>
    <recommendedName>
        <fullName evidence="11">X8 domain-containing protein</fullName>
    </recommendedName>
</protein>
<evidence type="ECO:0000256" key="7">
    <source>
        <dbReference type="ARBA" id="ARBA00023180"/>
    </source>
</evidence>
<feature type="compositionally biased region" description="Pro residues" evidence="9">
    <location>
        <begin position="156"/>
        <end position="176"/>
    </location>
</feature>
<evidence type="ECO:0000256" key="2">
    <source>
        <dbReference type="ARBA" id="ARBA00022475"/>
    </source>
</evidence>
<dbReference type="OrthoDB" id="417697at2759"/>
<sequence length="411" mass="42983">MELNRGLTTTCILLGLFLSASFFTHSVVDARKHVGFDRDSKHKPKKVIIIKALKHASLLEKMMTQLNLAQPLDYTTSSNTQPYGVSTTLTLPPDVSLPPLSVPENAPPFCVNPPNTPDPGLSPPPGPITLPNPPESSSNPNSNPNPPDSTSNPNSNPNPPDSSSNPNPPITVPNPPESSSNPNPPESSSNPNPPESSSNPNPPASSSNPNPPESSSNPNPPESSSNPNPPVTVPYPPESSSPNPVETFPSPPEPGYTLSPPVPISGPPYNDPGPSTPTVTPTPSGGIPSPTGSIPSPSSQFLPPIVYPPPMVPPPSSVTPTSAYWCVAKPSVPDPIIQEAMNFACGSGADCHSIQPNGPCFKPNTLWAHASFAFNSYWQRTKSAGGSCTFGGTGMLVTIDPSFNGCHFDFF</sequence>
<feature type="compositionally biased region" description="Low complexity" evidence="9">
    <location>
        <begin position="177"/>
        <end position="226"/>
    </location>
</feature>
<evidence type="ECO:0000256" key="3">
    <source>
        <dbReference type="ARBA" id="ARBA00022622"/>
    </source>
</evidence>
<keyword evidence="5" id="KW-0472">Membrane</keyword>
<reference evidence="12" key="1">
    <citation type="submission" date="2020-01" db="EMBL/GenBank/DDBJ databases">
        <authorList>
            <person name="Mishra B."/>
        </authorList>
    </citation>
    <scope>NUCLEOTIDE SEQUENCE [LARGE SCALE GENOMIC DNA]</scope>
</reference>
<evidence type="ECO:0000313" key="12">
    <source>
        <dbReference type="EMBL" id="CAA7062098.1"/>
    </source>
</evidence>
<dbReference type="EMBL" id="CACVBM020001917">
    <property type="protein sequence ID" value="CAA7062098.1"/>
    <property type="molecule type" value="Genomic_DNA"/>
</dbReference>
<dbReference type="Gene3D" id="1.20.58.1040">
    <property type="match status" value="1"/>
</dbReference>
<dbReference type="PRINTS" id="PR01217">
    <property type="entry name" value="PRICHEXTENSN"/>
</dbReference>
<keyword evidence="13" id="KW-1185">Reference proteome</keyword>
<dbReference type="GO" id="GO:0009506">
    <property type="term" value="C:plasmodesma"/>
    <property type="evidence" value="ECO:0007669"/>
    <property type="project" value="UniProtKB-ARBA"/>
</dbReference>
<dbReference type="SMART" id="SM00768">
    <property type="entry name" value="X8"/>
    <property type="match status" value="1"/>
</dbReference>
<evidence type="ECO:0000256" key="6">
    <source>
        <dbReference type="ARBA" id="ARBA00023157"/>
    </source>
</evidence>
<feature type="compositionally biased region" description="Pro residues" evidence="9">
    <location>
        <begin position="227"/>
        <end position="239"/>
    </location>
</feature>
<gene>
    <name evidence="12" type="ORF">MERR_LOCUS49334</name>
</gene>
<keyword evidence="7" id="KW-0325">Glycoprotein</keyword>
<keyword evidence="8" id="KW-0449">Lipoprotein</keyword>
<feature type="compositionally biased region" description="Low complexity" evidence="9">
    <location>
        <begin position="276"/>
        <end position="299"/>
    </location>
</feature>
<dbReference type="GO" id="GO:0005886">
    <property type="term" value="C:plasma membrane"/>
    <property type="evidence" value="ECO:0007669"/>
    <property type="project" value="UniProtKB-SubCell"/>
</dbReference>
<evidence type="ECO:0000256" key="5">
    <source>
        <dbReference type="ARBA" id="ARBA00023136"/>
    </source>
</evidence>
<dbReference type="Pfam" id="PF07983">
    <property type="entry name" value="X8"/>
    <property type="match status" value="1"/>
</dbReference>
<feature type="domain" description="X8" evidence="11">
    <location>
        <begin position="324"/>
        <end position="408"/>
    </location>
</feature>
<dbReference type="PANTHER" id="PTHR31044:SF28">
    <property type="entry name" value="CARBOHYDRATE-BINDING X8 DOMAIN SUPERFAMILY PROTEIN"/>
    <property type="match status" value="1"/>
</dbReference>
<dbReference type="InterPro" id="IPR044788">
    <property type="entry name" value="X8_dom_prot"/>
</dbReference>
<evidence type="ECO:0000256" key="9">
    <source>
        <dbReference type="SAM" id="MobiDB-lite"/>
    </source>
</evidence>
<proteinExistence type="predicted"/>
<keyword evidence="2" id="KW-1003">Cell membrane</keyword>
<feature type="compositionally biased region" description="Pro residues" evidence="9">
    <location>
        <begin position="110"/>
        <end position="134"/>
    </location>
</feature>
<keyword evidence="4 10" id="KW-0732">Signal</keyword>
<evidence type="ECO:0000256" key="8">
    <source>
        <dbReference type="ARBA" id="ARBA00023288"/>
    </source>
</evidence>
<dbReference type="GO" id="GO:0098552">
    <property type="term" value="C:side of membrane"/>
    <property type="evidence" value="ECO:0007669"/>
    <property type="project" value="UniProtKB-KW"/>
</dbReference>
<dbReference type="PANTHER" id="PTHR31044">
    <property type="entry name" value="BETA-1,3 GLUCANASE"/>
    <property type="match status" value="1"/>
</dbReference>